<protein>
    <submittedName>
        <fullName evidence="5">NAD-P-binding protein</fullName>
    </submittedName>
</protein>
<gene>
    <name evidence="5" type="ORF">DFH07DRAFT_373423</name>
</gene>
<evidence type="ECO:0000256" key="1">
    <source>
        <dbReference type="ARBA" id="ARBA00006484"/>
    </source>
</evidence>
<dbReference type="PRINTS" id="PR00081">
    <property type="entry name" value="GDHRDH"/>
</dbReference>
<evidence type="ECO:0000313" key="5">
    <source>
        <dbReference type="EMBL" id="KAJ7765097.1"/>
    </source>
</evidence>
<dbReference type="SUPFAM" id="SSF51735">
    <property type="entry name" value="NAD(P)-binding Rossmann-fold domains"/>
    <property type="match status" value="1"/>
</dbReference>
<evidence type="ECO:0000256" key="3">
    <source>
        <dbReference type="ARBA" id="ARBA00023002"/>
    </source>
</evidence>
<dbReference type="GO" id="GO:0016616">
    <property type="term" value="F:oxidoreductase activity, acting on the CH-OH group of donors, NAD or NADP as acceptor"/>
    <property type="evidence" value="ECO:0007669"/>
    <property type="project" value="TreeGrafter"/>
</dbReference>
<reference evidence="5" key="1">
    <citation type="submission" date="2023-03" db="EMBL/GenBank/DDBJ databases">
        <title>Massive genome expansion in bonnet fungi (Mycena s.s.) driven by repeated elements and novel gene families across ecological guilds.</title>
        <authorList>
            <consortium name="Lawrence Berkeley National Laboratory"/>
            <person name="Harder C.B."/>
            <person name="Miyauchi S."/>
            <person name="Viragh M."/>
            <person name="Kuo A."/>
            <person name="Thoen E."/>
            <person name="Andreopoulos B."/>
            <person name="Lu D."/>
            <person name="Skrede I."/>
            <person name="Drula E."/>
            <person name="Henrissat B."/>
            <person name="Morin E."/>
            <person name="Kohler A."/>
            <person name="Barry K."/>
            <person name="LaButti K."/>
            <person name="Morin E."/>
            <person name="Salamov A."/>
            <person name="Lipzen A."/>
            <person name="Mereny Z."/>
            <person name="Hegedus B."/>
            <person name="Baldrian P."/>
            <person name="Stursova M."/>
            <person name="Weitz H."/>
            <person name="Taylor A."/>
            <person name="Grigoriev I.V."/>
            <person name="Nagy L.G."/>
            <person name="Martin F."/>
            <person name="Kauserud H."/>
        </authorList>
    </citation>
    <scope>NUCLEOTIDE SEQUENCE</scope>
    <source>
        <strain evidence="5">CBHHK188m</strain>
    </source>
</reference>
<comment type="similarity">
    <text evidence="1 4">Belongs to the short-chain dehydrogenases/reductases (SDR) family.</text>
</comment>
<proteinExistence type="inferred from homology"/>
<dbReference type="InterPro" id="IPR002347">
    <property type="entry name" value="SDR_fam"/>
</dbReference>
<dbReference type="Proteomes" id="UP001215280">
    <property type="component" value="Unassembled WGS sequence"/>
</dbReference>
<dbReference type="InterPro" id="IPR020904">
    <property type="entry name" value="Sc_DH/Rdtase_CS"/>
</dbReference>
<dbReference type="Pfam" id="PF00106">
    <property type="entry name" value="adh_short"/>
    <property type="match status" value="1"/>
</dbReference>
<dbReference type="PRINTS" id="PR00080">
    <property type="entry name" value="SDRFAMILY"/>
</dbReference>
<organism evidence="5 6">
    <name type="scientific">Mycena maculata</name>
    <dbReference type="NCBI Taxonomy" id="230809"/>
    <lineage>
        <taxon>Eukaryota</taxon>
        <taxon>Fungi</taxon>
        <taxon>Dikarya</taxon>
        <taxon>Basidiomycota</taxon>
        <taxon>Agaricomycotina</taxon>
        <taxon>Agaricomycetes</taxon>
        <taxon>Agaricomycetidae</taxon>
        <taxon>Agaricales</taxon>
        <taxon>Marasmiineae</taxon>
        <taxon>Mycenaceae</taxon>
        <taxon>Mycena</taxon>
    </lineage>
</organism>
<keyword evidence="6" id="KW-1185">Reference proteome</keyword>
<dbReference type="GO" id="GO:0005737">
    <property type="term" value="C:cytoplasm"/>
    <property type="evidence" value="ECO:0007669"/>
    <property type="project" value="TreeGrafter"/>
</dbReference>
<dbReference type="Gene3D" id="3.40.50.720">
    <property type="entry name" value="NAD(P)-binding Rossmann-like Domain"/>
    <property type="match status" value="1"/>
</dbReference>
<evidence type="ECO:0000256" key="4">
    <source>
        <dbReference type="RuleBase" id="RU000363"/>
    </source>
</evidence>
<accession>A0AAD7JJD2</accession>
<evidence type="ECO:0000256" key="2">
    <source>
        <dbReference type="ARBA" id="ARBA00022857"/>
    </source>
</evidence>
<comment type="caution">
    <text evidence="5">The sequence shown here is derived from an EMBL/GenBank/DDBJ whole genome shotgun (WGS) entry which is preliminary data.</text>
</comment>
<dbReference type="PROSITE" id="PS00061">
    <property type="entry name" value="ADH_SHORT"/>
    <property type="match status" value="1"/>
</dbReference>
<dbReference type="PANTHER" id="PTHR44229">
    <property type="entry name" value="15-HYDROXYPROSTAGLANDIN DEHYDROGENASE [NAD(+)]"/>
    <property type="match status" value="1"/>
</dbReference>
<evidence type="ECO:0000313" key="6">
    <source>
        <dbReference type="Proteomes" id="UP001215280"/>
    </source>
</evidence>
<sequence length="288" mass="30991">MPISPGEVSYITGAASGIGRALATSLVNQGGLVIIADLNGEAGSKFAAELNDKAGSVVAISVKTNTTIWEDQLAGFQEAVRTFKRIDYVFANAGIAERPWLPPFDPETAASRPLLKPDLATADINLTGQLYTAALALQTFERQEIGPSGFRGKLILTASVFGYFPSRAMPLYAASKAGIINFMRSTAQYYAGKNITINSVAPNLVDTPIAPEVLFIPFRERKLLSDIQLVLDQFEKLLGESTLNGQALSVKADNAWVHPADTHMLEENLPACDLISVEIFKLFGDKTA</sequence>
<keyword evidence="2" id="KW-0521">NADP</keyword>
<dbReference type="PANTHER" id="PTHR44229:SF4">
    <property type="entry name" value="15-HYDROXYPROSTAGLANDIN DEHYDROGENASE [NAD(+)]"/>
    <property type="match status" value="1"/>
</dbReference>
<dbReference type="AlphaFoldDB" id="A0AAD7JJD2"/>
<dbReference type="EMBL" id="JARJLG010000036">
    <property type="protein sequence ID" value="KAJ7765097.1"/>
    <property type="molecule type" value="Genomic_DNA"/>
</dbReference>
<dbReference type="InterPro" id="IPR036291">
    <property type="entry name" value="NAD(P)-bd_dom_sf"/>
</dbReference>
<keyword evidence="3" id="KW-0560">Oxidoreductase</keyword>
<name>A0AAD7JJD2_9AGAR</name>